<feature type="domain" description="Cas12f1-like TNB" evidence="2">
    <location>
        <begin position="287"/>
        <end position="342"/>
    </location>
</feature>
<dbReference type="InterPro" id="IPR010095">
    <property type="entry name" value="Cas12f1-like_TNB"/>
</dbReference>
<dbReference type="EMBL" id="BMOR01000030">
    <property type="protein sequence ID" value="GGN46051.1"/>
    <property type="molecule type" value="Genomic_DNA"/>
</dbReference>
<reference evidence="4" key="1">
    <citation type="journal article" date="2019" name="Int. J. Syst. Evol. Microbiol.">
        <title>The Global Catalogue of Microorganisms (GCM) 10K type strain sequencing project: providing services to taxonomists for standard genome sequencing and annotation.</title>
        <authorList>
            <consortium name="The Broad Institute Genomics Platform"/>
            <consortium name="The Broad Institute Genome Sequencing Center for Infectious Disease"/>
            <person name="Wu L."/>
            <person name="Ma J."/>
        </authorList>
    </citation>
    <scope>NUCLEOTIDE SEQUENCE [LARGE SCALE GENOMIC DNA]</scope>
    <source>
        <strain evidence="4">JCM 16918</strain>
    </source>
</reference>
<evidence type="ECO:0000259" key="2">
    <source>
        <dbReference type="Pfam" id="PF07282"/>
    </source>
</evidence>
<dbReference type="RefSeq" id="WP_189059183.1">
    <property type="nucleotide sequence ID" value="NZ_BMOR01000030.1"/>
</dbReference>
<dbReference type="Pfam" id="PF07282">
    <property type="entry name" value="Cas12f1-like_TNB"/>
    <property type="match status" value="1"/>
</dbReference>
<evidence type="ECO:0000313" key="3">
    <source>
        <dbReference type="EMBL" id="GGN46051.1"/>
    </source>
</evidence>
<gene>
    <name evidence="3" type="ORF">GCM10010842_36230</name>
</gene>
<name>A0ABQ2JGL9_9DEIO</name>
<dbReference type="Proteomes" id="UP000645517">
    <property type="component" value="Unassembled WGS sequence"/>
</dbReference>
<protein>
    <recommendedName>
        <fullName evidence="2">Cas12f1-like TNB domain-containing protein</fullName>
    </recommendedName>
</protein>
<evidence type="ECO:0000256" key="1">
    <source>
        <dbReference type="ARBA" id="ARBA00023125"/>
    </source>
</evidence>
<keyword evidence="4" id="KW-1185">Reference proteome</keyword>
<proteinExistence type="predicted"/>
<organism evidence="3 4">
    <name type="scientific">Deinococcus daejeonensis</name>
    <dbReference type="NCBI Taxonomy" id="1007098"/>
    <lineage>
        <taxon>Bacteria</taxon>
        <taxon>Thermotogati</taxon>
        <taxon>Deinococcota</taxon>
        <taxon>Deinococci</taxon>
        <taxon>Deinococcales</taxon>
        <taxon>Deinococcaceae</taxon>
        <taxon>Deinococcus</taxon>
    </lineage>
</organism>
<comment type="caution">
    <text evidence="3">The sequence shown here is derived from an EMBL/GenBank/DDBJ whole genome shotgun (WGS) entry which is preliminary data.</text>
</comment>
<keyword evidence="1" id="KW-0238">DNA-binding</keyword>
<accession>A0ABQ2JGL9</accession>
<sequence>MSHTDPDRYVTRLFRTDYPILQGLVASGRLRRVAVSLPGWGKATVFEPLVPVSVHGDHLLRLGHADLKAQIYALPSAAYAAVLRASGDYRQPDGIARLQACFDAPKIDAATFRAELRASLARPLILDSTPHLATADHGGCHATWRPGRTLIIQSGGDWFLALAFSLGVRVTRSPSTSVFGVDLNADPALCIAYSAGVARMIGPRHALLDCLRREHRDRPLSPEEVRVVRALGYASGRVPLEGALRDMLSRAAVVGIEKLDTRQLYATFVERSREQAALDWHVSWLPQALYRAGIRLHRVDPAFSTQACHRHPSHLGIVRGRTFDCPLCTELQHRDANAALNIRARTVIAHRR</sequence>
<evidence type="ECO:0000313" key="4">
    <source>
        <dbReference type="Proteomes" id="UP000645517"/>
    </source>
</evidence>